<feature type="compositionally biased region" description="Basic and acidic residues" evidence="1">
    <location>
        <begin position="21"/>
        <end position="31"/>
    </location>
</feature>
<protein>
    <recommendedName>
        <fullName evidence="4">BZIP domain-containing protein</fullName>
    </recommendedName>
</protein>
<dbReference type="OrthoDB" id="763417at2759"/>
<dbReference type="EMBL" id="QPKB01000006">
    <property type="protein sequence ID" value="RWR87322.1"/>
    <property type="molecule type" value="Genomic_DNA"/>
</dbReference>
<organism evidence="2 3">
    <name type="scientific">Cinnamomum micranthum f. kanehirae</name>
    <dbReference type="NCBI Taxonomy" id="337451"/>
    <lineage>
        <taxon>Eukaryota</taxon>
        <taxon>Viridiplantae</taxon>
        <taxon>Streptophyta</taxon>
        <taxon>Embryophyta</taxon>
        <taxon>Tracheophyta</taxon>
        <taxon>Spermatophyta</taxon>
        <taxon>Magnoliopsida</taxon>
        <taxon>Magnoliidae</taxon>
        <taxon>Laurales</taxon>
        <taxon>Lauraceae</taxon>
        <taxon>Cinnamomum</taxon>
    </lineage>
</organism>
<proteinExistence type="predicted"/>
<evidence type="ECO:0008006" key="4">
    <source>
        <dbReference type="Google" id="ProtNLM"/>
    </source>
</evidence>
<sequence length="316" mass="35668">MDAEVRRLKNRVRQQRYRARKREEKAKRDSNVSEGDQNACHGALPQCLPLLGMHNVVNGLPALKHDMGSKYAKPTQEKNKTGHRGDSDNCGNEIRGYADNGYGTAEKYSEGSDCHPIESRPQQQMFHIIKMFVQGHGDTSHASCHPSFQAPKPSTKMEDGHHVDTLIKHGRSKSHSDIMDRRLKNRERQRRYRARKRLEADTKIADPGNQSTPLQSHKYGVVKLKSQVRHCRDWKKDARQAHILKEPKIAPIETPVLALSLASEPAAYDLNVQAKVPLLEGGEFQVEPSVSSSGYEANDSTHGRRHWKAAARNKVN</sequence>
<dbReference type="AlphaFoldDB" id="A0A443P9A0"/>
<evidence type="ECO:0000256" key="1">
    <source>
        <dbReference type="SAM" id="MobiDB-lite"/>
    </source>
</evidence>
<feature type="compositionally biased region" description="Polar residues" evidence="1">
    <location>
        <begin position="288"/>
        <end position="300"/>
    </location>
</feature>
<reference evidence="2 3" key="1">
    <citation type="journal article" date="2019" name="Nat. Plants">
        <title>Stout camphor tree genome fills gaps in understanding of flowering plant genome evolution.</title>
        <authorList>
            <person name="Chaw S.M."/>
            <person name="Liu Y.C."/>
            <person name="Wu Y.W."/>
            <person name="Wang H.Y."/>
            <person name="Lin C.I."/>
            <person name="Wu C.S."/>
            <person name="Ke H.M."/>
            <person name="Chang L.Y."/>
            <person name="Hsu C.Y."/>
            <person name="Yang H.T."/>
            <person name="Sudianto E."/>
            <person name="Hsu M.H."/>
            <person name="Wu K.P."/>
            <person name="Wang L.N."/>
            <person name="Leebens-Mack J.H."/>
            <person name="Tsai I.J."/>
        </authorList>
    </citation>
    <scope>NUCLEOTIDE SEQUENCE [LARGE SCALE GENOMIC DNA]</scope>
    <source>
        <strain evidence="3">cv. Chaw 1501</strain>
        <tissue evidence="2">Young leaves</tissue>
    </source>
</reference>
<feature type="region of interest" description="Disordered" evidence="1">
    <location>
        <begin position="1"/>
        <end position="39"/>
    </location>
</feature>
<dbReference type="CDD" id="cd14686">
    <property type="entry name" value="bZIP"/>
    <property type="match status" value="1"/>
</dbReference>
<feature type="region of interest" description="Disordered" evidence="1">
    <location>
        <begin position="70"/>
        <end position="93"/>
    </location>
</feature>
<name>A0A443P9A0_9MAGN</name>
<feature type="region of interest" description="Disordered" evidence="1">
    <location>
        <begin position="140"/>
        <end position="159"/>
    </location>
</feature>
<accession>A0A443P9A0</accession>
<feature type="compositionally biased region" description="Basic and acidic residues" evidence="1">
    <location>
        <begin position="75"/>
        <end position="87"/>
    </location>
</feature>
<feature type="region of interest" description="Disordered" evidence="1">
    <location>
        <begin position="288"/>
        <end position="316"/>
    </location>
</feature>
<feature type="compositionally biased region" description="Basic residues" evidence="1">
    <location>
        <begin position="303"/>
        <end position="316"/>
    </location>
</feature>
<comment type="caution">
    <text evidence="2">The sequence shown here is derived from an EMBL/GenBank/DDBJ whole genome shotgun (WGS) entry which is preliminary data.</text>
</comment>
<evidence type="ECO:0000313" key="3">
    <source>
        <dbReference type="Proteomes" id="UP000283530"/>
    </source>
</evidence>
<keyword evidence="3" id="KW-1185">Reference proteome</keyword>
<gene>
    <name evidence="2" type="ORF">CKAN_01625900</name>
</gene>
<feature type="compositionally biased region" description="Basic residues" evidence="1">
    <location>
        <begin position="8"/>
        <end position="20"/>
    </location>
</feature>
<dbReference type="Proteomes" id="UP000283530">
    <property type="component" value="Unassembled WGS sequence"/>
</dbReference>
<evidence type="ECO:0000313" key="2">
    <source>
        <dbReference type="EMBL" id="RWR87322.1"/>
    </source>
</evidence>